<evidence type="ECO:0000256" key="1">
    <source>
        <dbReference type="ARBA" id="ARBA00022574"/>
    </source>
</evidence>
<dbReference type="PROSITE" id="PS00678">
    <property type="entry name" value="WD_REPEATS_1"/>
    <property type="match status" value="1"/>
</dbReference>
<name>A0A154P9A6_DUFNO</name>
<feature type="region of interest" description="Disordered" evidence="4">
    <location>
        <begin position="196"/>
        <end position="215"/>
    </location>
</feature>
<evidence type="ECO:0000256" key="3">
    <source>
        <dbReference type="PROSITE-ProRule" id="PRU00221"/>
    </source>
</evidence>
<dbReference type="PRINTS" id="PR00320">
    <property type="entry name" value="GPROTEINBRPT"/>
</dbReference>
<dbReference type="InterPro" id="IPR019775">
    <property type="entry name" value="WD40_repeat_CS"/>
</dbReference>
<dbReference type="AlphaFoldDB" id="A0A154P9A6"/>
<dbReference type="GO" id="GO:0016593">
    <property type="term" value="C:Cdc73/Paf1 complex"/>
    <property type="evidence" value="ECO:0007669"/>
    <property type="project" value="TreeGrafter"/>
</dbReference>
<dbReference type="InterPro" id="IPR051510">
    <property type="entry name" value="SKI8"/>
</dbReference>
<dbReference type="PROSITE" id="PS50294">
    <property type="entry name" value="WD_REPEATS_REGION"/>
    <property type="match status" value="3"/>
</dbReference>
<evidence type="ECO:0000256" key="4">
    <source>
        <dbReference type="SAM" id="MobiDB-lite"/>
    </source>
</evidence>
<feature type="compositionally biased region" description="Basic residues" evidence="4">
    <location>
        <begin position="1"/>
        <end position="25"/>
    </location>
</feature>
<dbReference type="OrthoDB" id="17410at2759"/>
<accession>A0A154P9A6</accession>
<sequence>MLHGGYRLRHSGFRSRKRRNARRSYRSFTTTCSPRKHRDPPSVLIIPVINSNWTTKSRDKDQNSVNSVEERMRANRTSGIPVTVVVSVCALMLLFFASGTVHAKRGCSAFPENEATSGDKNQELDVVRLSNEFAIPLQKFGGQAEMILPQTRRQDTSKFDPYTLPFIFGQWYSLINKTENAHEDSIWTCAWGCPKKKKETQPDNEDSRDSMRSNDEETVEYIVTGSVDDTVKVWEHREKTLQLKHKLTGHSLGVVSVAVSSDGSKCASSSLDSSLKLWDLETGEKISSIEVGPVDIWTVVFSPDDKFIVSGSHSGKIHLYGTESGKQEQTLDTRGGKFTLSVAYSPDGKYIASGAIDGIINIFDVTYGKVLRTLEGHAMPIRSLCFSPDSQLLLTASDDGHMKLYDVKDANLAGTMSGHASWVLGVAFSPDGQKFASSSSDHTVKIWELAQRQCLHTFNEHNDQVWAVKYSPQRNNILASVSEDKCINLYECPIYDK</sequence>
<feature type="repeat" description="WD" evidence="3">
    <location>
        <begin position="458"/>
        <end position="491"/>
    </location>
</feature>
<gene>
    <name evidence="6" type="ORF">WN55_08072</name>
</gene>
<evidence type="ECO:0000256" key="5">
    <source>
        <dbReference type="SAM" id="Phobius"/>
    </source>
</evidence>
<dbReference type="InterPro" id="IPR020472">
    <property type="entry name" value="WD40_PAC1"/>
</dbReference>
<evidence type="ECO:0000256" key="2">
    <source>
        <dbReference type="ARBA" id="ARBA00022737"/>
    </source>
</evidence>
<dbReference type="InterPro" id="IPR001680">
    <property type="entry name" value="WD40_rpt"/>
</dbReference>
<organism evidence="6 7">
    <name type="scientific">Dufourea novaeangliae</name>
    <name type="common">Sweat bee</name>
    <dbReference type="NCBI Taxonomy" id="178035"/>
    <lineage>
        <taxon>Eukaryota</taxon>
        <taxon>Metazoa</taxon>
        <taxon>Ecdysozoa</taxon>
        <taxon>Arthropoda</taxon>
        <taxon>Hexapoda</taxon>
        <taxon>Insecta</taxon>
        <taxon>Pterygota</taxon>
        <taxon>Neoptera</taxon>
        <taxon>Endopterygota</taxon>
        <taxon>Hymenoptera</taxon>
        <taxon>Apocrita</taxon>
        <taxon>Aculeata</taxon>
        <taxon>Apoidea</taxon>
        <taxon>Anthophila</taxon>
        <taxon>Halictidae</taxon>
        <taxon>Rophitinae</taxon>
        <taxon>Dufourea</taxon>
    </lineage>
</organism>
<feature type="region of interest" description="Disordered" evidence="4">
    <location>
        <begin position="1"/>
        <end position="41"/>
    </location>
</feature>
<keyword evidence="5" id="KW-1133">Transmembrane helix</keyword>
<dbReference type="PROSITE" id="PS50082">
    <property type="entry name" value="WD_REPEATS_2"/>
    <property type="match status" value="6"/>
</dbReference>
<dbReference type="SUPFAM" id="SSF50978">
    <property type="entry name" value="WD40 repeat-like"/>
    <property type="match status" value="1"/>
</dbReference>
<proteinExistence type="predicted"/>
<evidence type="ECO:0000313" key="7">
    <source>
        <dbReference type="Proteomes" id="UP000076502"/>
    </source>
</evidence>
<dbReference type="Gene3D" id="2.130.10.10">
    <property type="entry name" value="YVTN repeat-like/Quinoprotein amine dehydrogenase"/>
    <property type="match status" value="1"/>
</dbReference>
<feature type="repeat" description="WD" evidence="3">
    <location>
        <begin position="247"/>
        <end position="288"/>
    </location>
</feature>
<keyword evidence="2" id="KW-0677">Repeat</keyword>
<feature type="repeat" description="WD" evidence="3">
    <location>
        <begin position="221"/>
        <end position="235"/>
    </location>
</feature>
<dbReference type="SMART" id="SM00320">
    <property type="entry name" value="WD40"/>
    <property type="match status" value="7"/>
</dbReference>
<dbReference type="STRING" id="178035.A0A154P9A6"/>
<dbReference type="InterPro" id="IPR036322">
    <property type="entry name" value="WD40_repeat_dom_sf"/>
</dbReference>
<dbReference type="InterPro" id="IPR015943">
    <property type="entry name" value="WD40/YVTN_repeat-like_dom_sf"/>
</dbReference>
<dbReference type="Pfam" id="PF00400">
    <property type="entry name" value="WD40"/>
    <property type="match status" value="7"/>
</dbReference>
<dbReference type="CDD" id="cd00200">
    <property type="entry name" value="WD40"/>
    <property type="match status" value="1"/>
</dbReference>
<dbReference type="Proteomes" id="UP000076502">
    <property type="component" value="Unassembled WGS sequence"/>
</dbReference>
<reference evidence="6 7" key="1">
    <citation type="submission" date="2015-07" db="EMBL/GenBank/DDBJ databases">
        <title>The genome of Dufourea novaeangliae.</title>
        <authorList>
            <person name="Pan H."/>
            <person name="Kapheim K."/>
        </authorList>
    </citation>
    <scope>NUCLEOTIDE SEQUENCE [LARGE SCALE GENOMIC DNA]</scope>
    <source>
        <strain evidence="6">0120121106</strain>
        <tissue evidence="6">Whole body</tissue>
    </source>
</reference>
<feature type="transmembrane region" description="Helical" evidence="5">
    <location>
        <begin position="80"/>
        <end position="101"/>
    </location>
</feature>
<feature type="repeat" description="WD" evidence="3">
    <location>
        <begin position="416"/>
        <end position="457"/>
    </location>
</feature>
<feature type="compositionally biased region" description="Basic and acidic residues" evidence="4">
    <location>
        <begin position="199"/>
        <end position="215"/>
    </location>
</feature>
<dbReference type="PANTHER" id="PTHR44090:SF1">
    <property type="entry name" value="SUPERKILLER COMPLEX PROTEIN 8"/>
    <property type="match status" value="1"/>
</dbReference>
<dbReference type="PANTHER" id="PTHR44090">
    <property type="entry name" value="WD REPEAT-CONTAINING PROTEIN 61"/>
    <property type="match status" value="1"/>
</dbReference>
<keyword evidence="1 3" id="KW-0853">WD repeat</keyword>
<keyword evidence="7" id="KW-1185">Reference proteome</keyword>
<keyword evidence="5" id="KW-0812">Transmembrane</keyword>
<protein>
    <submittedName>
        <fullName evidence="6">WD repeat-containing protein 61</fullName>
    </submittedName>
</protein>
<feature type="repeat" description="WD" evidence="3">
    <location>
        <begin position="374"/>
        <end position="415"/>
    </location>
</feature>
<evidence type="ECO:0000313" key="6">
    <source>
        <dbReference type="EMBL" id="KZC07750.1"/>
    </source>
</evidence>
<feature type="repeat" description="WD" evidence="3">
    <location>
        <begin position="341"/>
        <end position="373"/>
    </location>
</feature>
<dbReference type="EMBL" id="KQ434829">
    <property type="protein sequence ID" value="KZC07750.1"/>
    <property type="molecule type" value="Genomic_DNA"/>
</dbReference>
<keyword evidence="5" id="KW-0472">Membrane</keyword>